<name>A0A7Y9XH55_9ACTN</name>
<reference evidence="2 3" key="1">
    <citation type="submission" date="2020-07" db="EMBL/GenBank/DDBJ databases">
        <title>Sequencing the genomes of 1000 actinobacteria strains.</title>
        <authorList>
            <person name="Klenk H.-P."/>
        </authorList>
    </citation>
    <scope>NUCLEOTIDE SEQUENCE [LARGE SCALE GENOMIC DNA]</scope>
    <source>
        <strain evidence="2 3">DSM 45278</strain>
    </source>
</reference>
<feature type="region of interest" description="Disordered" evidence="1">
    <location>
        <begin position="202"/>
        <end position="235"/>
    </location>
</feature>
<protein>
    <submittedName>
        <fullName evidence="2">Uncharacterized protein</fullName>
    </submittedName>
</protein>
<evidence type="ECO:0000256" key="1">
    <source>
        <dbReference type="SAM" id="MobiDB-lite"/>
    </source>
</evidence>
<comment type="caution">
    <text evidence="2">The sequence shown here is derived from an EMBL/GenBank/DDBJ whole genome shotgun (WGS) entry which is preliminary data.</text>
</comment>
<sequence length="235" mass="25295">MNHAAPTPGLNDLSPTRRNQVLDAVSALETSDTPVSQFPALLDPGLRRCVQGCLDEAGRVLITSPRGGYTSGYADDVSDALVREEIGVLPAEERAVLALVLLYCVAAPRAQGRVHGQDWTEGEPLPIEQLKNRSQLLKGEVDGILRSLHQRRLIRRTHRGVLPGPQLARLTPAAARRLWDQLVLIAAPKSAMAQIVRGKLSRGLSEGGAAPPAVSLSRSTTGDSTENENARQDRT</sequence>
<dbReference type="Proteomes" id="UP000584931">
    <property type="component" value="Unassembled WGS sequence"/>
</dbReference>
<evidence type="ECO:0000313" key="2">
    <source>
        <dbReference type="EMBL" id="NYH55747.1"/>
    </source>
</evidence>
<dbReference type="EMBL" id="JACCHL010000001">
    <property type="protein sequence ID" value="NYH55747.1"/>
    <property type="molecule type" value="Genomic_DNA"/>
</dbReference>
<accession>A0A7Y9XH55</accession>
<proteinExistence type="predicted"/>
<organism evidence="2 3">
    <name type="scientific">Nocardiopsis sinuspersici</name>
    <dbReference type="NCBI Taxonomy" id="501010"/>
    <lineage>
        <taxon>Bacteria</taxon>
        <taxon>Bacillati</taxon>
        <taxon>Actinomycetota</taxon>
        <taxon>Actinomycetes</taxon>
        <taxon>Streptosporangiales</taxon>
        <taxon>Nocardiopsidaceae</taxon>
        <taxon>Nocardiopsis</taxon>
    </lineage>
</organism>
<dbReference type="RefSeq" id="WP_179811720.1">
    <property type="nucleotide sequence ID" value="NZ_JACCHL010000001.1"/>
</dbReference>
<dbReference type="AlphaFoldDB" id="A0A7Y9XH55"/>
<evidence type="ECO:0000313" key="3">
    <source>
        <dbReference type="Proteomes" id="UP000584931"/>
    </source>
</evidence>
<gene>
    <name evidence="2" type="ORF">HNR06_005336</name>
</gene>